<reference evidence="6 7" key="1">
    <citation type="submission" date="2019-10" db="EMBL/GenBank/DDBJ databases">
        <title>Georgenia wutianyii sp. nov. and Georgenia yuyongxinii sp. nov. isolated from plateau pika (Ochotona curzoniae) in the Qinghai-Tibet plateau of China.</title>
        <authorList>
            <person name="Tian Z."/>
        </authorList>
    </citation>
    <scope>NUCLEOTIDE SEQUENCE [LARGE SCALE GENOMIC DNA]</scope>
    <source>
        <strain evidence="6 7">JCM 15130</strain>
    </source>
</reference>
<keyword evidence="2 4" id="KW-0238">DNA-binding</keyword>
<dbReference type="AlphaFoldDB" id="A0A7J9V0E1"/>
<dbReference type="SUPFAM" id="SSF46689">
    <property type="entry name" value="Homeodomain-like"/>
    <property type="match status" value="1"/>
</dbReference>
<dbReference type="InterPro" id="IPR050109">
    <property type="entry name" value="HTH-type_TetR-like_transc_reg"/>
</dbReference>
<dbReference type="Gene3D" id="1.10.357.10">
    <property type="entry name" value="Tetracycline Repressor, domain 2"/>
    <property type="match status" value="1"/>
</dbReference>
<dbReference type="EMBL" id="WHPD01003631">
    <property type="protein sequence ID" value="MPV90349.1"/>
    <property type="molecule type" value="Genomic_DNA"/>
</dbReference>
<evidence type="ECO:0000313" key="7">
    <source>
        <dbReference type="Proteomes" id="UP000429644"/>
    </source>
</evidence>
<evidence type="ECO:0000256" key="1">
    <source>
        <dbReference type="ARBA" id="ARBA00023015"/>
    </source>
</evidence>
<dbReference type="PROSITE" id="PS50977">
    <property type="entry name" value="HTH_TETR_2"/>
    <property type="match status" value="1"/>
</dbReference>
<dbReference type="InterPro" id="IPR009057">
    <property type="entry name" value="Homeodomain-like_sf"/>
</dbReference>
<keyword evidence="1" id="KW-0805">Transcription regulation</keyword>
<dbReference type="RefSeq" id="WP_193314603.1">
    <property type="nucleotide sequence ID" value="NZ_BAAAOT010000029.1"/>
</dbReference>
<sequence length="216" mass="23752">MATPDKMGLRERKKHLTRETIADAALALSVERGLANVTLDEIANLAFVSARTVSNYFSCKEEAVARAGSQDLFGLVDDFATRTSDESPMEALRLVLVDFAGSLSPERLRVERQKLQVEREYPALRPYQVAQYDELEAALRETIAARTHTNVDADVYPWIAAAAAVSAVSSSIRLWARSESEPETLPELIRAAFDQIAGGLRPPSVDQNDTHAARVP</sequence>
<dbReference type="Pfam" id="PF17754">
    <property type="entry name" value="TetR_C_14"/>
    <property type="match status" value="1"/>
</dbReference>
<feature type="domain" description="HTH tetR-type" evidence="5">
    <location>
        <begin position="15"/>
        <end position="75"/>
    </location>
</feature>
<dbReference type="PANTHER" id="PTHR30055:SF238">
    <property type="entry name" value="MYCOFACTOCIN BIOSYNTHESIS TRANSCRIPTIONAL REGULATOR MFTR-RELATED"/>
    <property type="match status" value="1"/>
</dbReference>
<evidence type="ECO:0000256" key="4">
    <source>
        <dbReference type="PROSITE-ProRule" id="PRU00335"/>
    </source>
</evidence>
<dbReference type="InterPro" id="IPR041347">
    <property type="entry name" value="MftR_C"/>
</dbReference>
<dbReference type="GO" id="GO:0003700">
    <property type="term" value="F:DNA-binding transcription factor activity"/>
    <property type="evidence" value="ECO:0007669"/>
    <property type="project" value="TreeGrafter"/>
</dbReference>
<evidence type="ECO:0000259" key="5">
    <source>
        <dbReference type="PROSITE" id="PS50977"/>
    </source>
</evidence>
<proteinExistence type="predicted"/>
<comment type="caution">
    <text evidence="6">The sequence shown here is derived from an EMBL/GenBank/DDBJ whole genome shotgun (WGS) entry which is preliminary data.</text>
</comment>
<evidence type="ECO:0000256" key="3">
    <source>
        <dbReference type="ARBA" id="ARBA00023163"/>
    </source>
</evidence>
<feature type="DNA-binding region" description="H-T-H motif" evidence="4">
    <location>
        <begin position="38"/>
        <end position="57"/>
    </location>
</feature>
<name>A0A7J9V0E1_9MICO</name>
<evidence type="ECO:0000313" key="6">
    <source>
        <dbReference type="EMBL" id="MPV90349.1"/>
    </source>
</evidence>
<dbReference type="Proteomes" id="UP000429644">
    <property type="component" value="Unassembled WGS sequence"/>
</dbReference>
<dbReference type="PANTHER" id="PTHR30055">
    <property type="entry name" value="HTH-TYPE TRANSCRIPTIONAL REGULATOR RUTR"/>
    <property type="match status" value="1"/>
</dbReference>
<organism evidence="6 7">
    <name type="scientific">Georgenia ruanii</name>
    <dbReference type="NCBI Taxonomy" id="348442"/>
    <lineage>
        <taxon>Bacteria</taxon>
        <taxon>Bacillati</taxon>
        <taxon>Actinomycetota</taxon>
        <taxon>Actinomycetes</taxon>
        <taxon>Micrococcales</taxon>
        <taxon>Bogoriellaceae</taxon>
        <taxon>Georgenia</taxon>
    </lineage>
</organism>
<dbReference type="GO" id="GO:0000976">
    <property type="term" value="F:transcription cis-regulatory region binding"/>
    <property type="evidence" value="ECO:0007669"/>
    <property type="project" value="TreeGrafter"/>
</dbReference>
<keyword evidence="7" id="KW-1185">Reference proteome</keyword>
<evidence type="ECO:0000256" key="2">
    <source>
        <dbReference type="ARBA" id="ARBA00023125"/>
    </source>
</evidence>
<dbReference type="Gene3D" id="1.10.10.60">
    <property type="entry name" value="Homeodomain-like"/>
    <property type="match status" value="1"/>
</dbReference>
<accession>A0A7J9V0E1</accession>
<dbReference type="InterPro" id="IPR001647">
    <property type="entry name" value="HTH_TetR"/>
</dbReference>
<gene>
    <name evidence="6" type="ORF">GB882_16870</name>
</gene>
<dbReference type="Pfam" id="PF00440">
    <property type="entry name" value="TetR_N"/>
    <property type="match status" value="1"/>
</dbReference>
<keyword evidence="3" id="KW-0804">Transcription</keyword>
<protein>
    <submittedName>
        <fullName evidence="6">TetR family transcriptional regulator</fullName>
    </submittedName>
</protein>